<name>A0A8S5TZ53_9CAUD</name>
<reference evidence="1" key="1">
    <citation type="journal article" date="2021" name="Proc. Natl. Acad. Sci. U.S.A.">
        <title>A Catalog of Tens of Thousands of Viruses from Human Metagenomes Reveals Hidden Associations with Chronic Diseases.</title>
        <authorList>
            <person name="Tisza M.J."/>
            <person name="Buck C.B."/>
        </authorList>
    </citation>
    <scope>NUCLEOTIDE SEQUENCE</scope>
    <source>
        <strain evidence="1">CtnPP24</strain>
    </source>
</reference>
<protein>
    <submittedName>
        <fullName evidence="1">Uncharacterized protein</fullName>
    </submittedName>
</protein>
<organism evidence="1">
    <name type="scientific">Siphoviridae sp. ctnPP24</name>
    <dbReference type="NCBI Taxonomy" id="2825662"/>
    <lineage>
        <taxon>Viruses</taxon>
        <taxon>Duplodnaviria</taxon>
        <taxon>Heunggongvirae</taxon>
        <taxon>Uroviricota</taxon>
        <taxon>Caudoviricetes</taxon>
    </lineage>
</organism>
<dbReference type="EMBL" id="BK015962">
    <property type="protein sequence ID" value="DAF87488.1"/>
    <property type="molecule type" value="Genomic_DNA"/>
</dbReference>
<sequence length="508" mass="55113">MSNFNWRAIQAYNGGKEYLAYTIARGQADIDDDTMHRIMKRQVSTFTQRFNQVNTASGKKYTGRQIKSMMDNWVSNGGIIGQNIDAAMKNIANFDSKGIAKSYSTSGDIFVDGVSLANVGDAFSSSVQDCLTHVSSITTAVNEAVNNIIWTLASNYEYLVAARLVDAYYTSGNVPSDLQGIPTEASISAGMVKESETKIVLAMEKVRENLDILASLGDGGSADIQNSFQSAVDSIAAAFNSIGGTVHEMAEAHAINVAANEGQQLIMENNEKIKQIVSAADGKFYSNWTAQQITEDLEGKESKEDVHIYWNKGGIVLEFGGNVKLRESAPFQGSGPGSRALGVEGFVARSMTYQQLAKKLNAFAPGAGQYGYSLVGALGTAVDAMDWYNIRQAAGALSLVDAIAGSGIQGDYSTLLIVNNKIFSIYDILRKIYDNSDTILKYGGNKYYLVEGFDLGTLRSKVMPSQTGDNVFRMALNRNKLAYKVLNNTKISITLNMGRLFTPDIFKS</sequence>
<evidence type="ECO:0000313" key="1">
    <source>
        <dbReference type="EMBL" id="DAF87488.1"/>
    </source>
</evidence>
<proteinExistence type="predicted"/>
<accession>A0A8S5TZ53</accession>